<evidence type="ECO:0000313" key="1">
    <source>
        <dbReference type="EMBL" id="CAI9614611.1"/>
    </source>
</evidence>
<gene>
    <name evidence="1" type="ORF">SPARVUS_LOCUS15090500</name>
</gene>
<keyword evidence="2" id="KW-1185">Reference proteome</keyword>
<dbReference type="EMBL" id="CATNWA010019714">
    <property type="protein sequence ID" value="CAI9614611.1"/>
    <property type="molecule type" value="Genomic_DNA"/>
</dbReference>
<dbReference type="Proteomes" id="UP001162483">
    <property type="component" value="Unassembled WGS sequence"/>
</dbReference>
<reference evidence="1" key="1">
    <citation type="submission" date="2023-05" db="EMBL/GenBank/DDBJ databases">
        <authorList>
            <person name="Stuckert A."/>
        </authorList>
    </citation>
    <scope>NUCLEOTIDE SEQUENCE</scope>
</reference>
<sequence length="81" mass="9234">MVSGLYYGYKQQLTYTHVVSLRSSGAGEIILGCPLVVGYGSSKKYTDTFKKIIFLLFWDSFPLVMKKKNKSITIYHQMNLS</sequence>
<evidence type="ECO:0000313" key="2">
    <source>
        <dbReference type="Proteomes" id="UP001162483"/>
    </source>
</evidence>
<comment type="caution">
    <text evidence="1">The sequence shown here is derived from an EMBL/GenBank/DDBJ whole genome shotgun (WGS) entry which is preliminary data.</text>
</comment>
<accession>A0ABN9H3Z2</accession>
<proteinExistence type="predicted"/>
<organism evidence="1 2">
    <name type="scientific">Staurois parvus</name>
    <dbReference type="NCBI Taxonomy" id="386267"/>
    <lineage>
        <taxon>Eukaryota</taxon>
        <taxon>Metazoa</taxon>
        <taxon>Chordata</taxon>
        <taxon>Craniata</taxon>
        <taxon>Vertebrata</taxon>
        <taxon>Euteleostomi</taxon>
        <taxon>Amphibia</taxon>
        <taxon>Batrachia</taxon>
        <taxon>Anura</taxon>
        <taxon>Neobatrachia</taxon>
        <taxon>Ranoidea</taxon>
        <taxon>Ranidae</taxon>
        <taxon>Staurois</taxon>
    </lineage>
</organism>
<protein>
    <submittedName>
        <fullName evidence="1">Uncharacterized protein</fullName>
    </submittedName>
</protein>
<name>A0ABN9H3Z2_9NEOB</name>